<evidence type="ECO:0008006" key="3">
    <source>
        <dbReference type="Google" id="ProtNLM"/>
    </source>
</evidence>
<dbReference type="EMBL" id="BJZU01000175">
    <property type="protein sequence ID" value="GEP07700.1"/>
    <property type="molecule type" value="Genomic_DNA"/>
</dbReference>
<evidence type="ECO:0000313" key="2">
    <source>
        <dbReference type="Proteomes" id="UP000321960"/>
    </source>
</evidence>
<dbReference type="AlphaFoldDB" id="A0A512JCK1"/>
<dbReference type="SUPFAM" id="SSF53756">
    <property type="entry name" value="UDP-Glycosyltransferase/glycogen phosphorylase"/>
    <property type="match status" value="1"/>
</dbReference>
<organism evidence="1 2">
    <name type="scientific">Methylobacterium oxalidis</name>
    <dbReference type="NCBI Taxonomy" id="944322"/>
    <lineage>
        <taxon>Bacteria</taxon>
        <taxon>Pseudomonadati</taxon>
        <taxon>Pseudomonadota</taxon>
        <taxon>Alphaproteobacteria</taxon>
        <taxon>Hyphomicrobiales</taxon>
        <taxon>Methylobacteriaceae</taxon>
        <taxon>Methylobacterium</taxon>
    </lineage>
</organism>
<reference evidence="1 2" key="1">
    <citation type="submission" date="2019-07" db="EMBL/GenBank/DDBJ databases">
        <title>Whole genome shotgun sequence of Methylobacterium oxalidis NBRC 107715.</title>
        <authorList>
            <person name="Hosoyama A."/>
            <person name="Uohara A."/>
            <person name="Ohji S."/>
            <person name="Ichikawa N."/>
        </authorList>
    </citation>
    <scope>NUCLEOTIDE SEQUENCE [LARGE SCALE GENOMIC DNA]</scope>
    <source>
        <strain evidence="1 2">NBRC 107715</strain>
    </source>
</reference>
<protein>
    <recommendedName>
        <fullName evidence="3">Glycosyl transferase family 1 domain-containing protein</fullName>
    </recommendedName>
</protein>
<name>A0A512JCK1_9HYPH</name>
<evidence type="ECO:0000313" key="1">
    <source>
        <dbReference type="EMBL" id="GEP07700.1"/>
    </source>
</evidence>
<comment type="caution">
    <text evidence="1">The sequence shown here is derived from an EMBL/GenBank/DDBJ whole genome shotgun (WGS) entry which is preliminary data.</text>
</comment>
<dbReference type="Gene3D" id="3.40.50.2000">
    <property type="entry name" value="Glycogen Phosphorylase B"/>
    <property type="match status" value="1"/>
</dbReference>
<proteinExistence type="predicted"/>
<accession>A0A512JCK1</accession>
<sequence length="65" mass="7503">MREAVEHGRDGFYFRPDDPLDLSNTFERCLAGPQTWSNLRANIKAPRTIEIMNAEYVKIYSDILG</sequence>
<gene>
    <name evidence="1" type="ORF">MOX02_57380</name>
</gene>
<dbReference type="Proteomes" id="UP000321960">
    <property type="component" value="Unassembled WGS sequence"/>
</dbReference>